<dbReference type="Pfam" id="PF00076">
    <property type="entry name" value="RRM_1"/>
    <property type="match status" value="2"/>
</dbReference>
<evidence type="ECO:0000256" key="1">
    <source>
        <dbReference type="ARBA" id="ARBA00022722"/>
    </source>
</evidence>
<dbReference type="AlphaFoldDB" id="A0AAN7U188"/>
<evidence type="ECO:0000256" key="4">
    <source>
        <dbReference type="PROSITE-ProRule" id="PRU00176"/>
    </source>
</evidence>
<dbReference type="InterPro" id="IPR010400">
    <property type="entry name" value="PITH_dom"/>
</dbReference>
<dbReference type="InterPro" id="IPR027073">
    <property type="entry name" value="5_3_exoribonuclease"/>
</dbReference>
<reference evidence="8 9" key="1">
    <citation type="submission" date="2023-11" db="EMBL/GenBank/DDBJ databases">
        <title>Dfirmibasis_genome.</title>
        <authorList>
            <person name="Edelbroek B."/>
            <person name="Kjellin J."/>
            <person name="Jerlstrom-Hultqvist J."/>
            <person name="Soderbom F."/>
        </authorList>
    </citation>
    <scope>NUCLEOTIDE SEQUENCE [LARGE SCALE GENOMIC DNA]</scope>
    <source>
        <strain evidence="8 9">TNS-C-14</strain>
    </source>
</reference>
<feature type="domain" description="PITH" evidence="7">
    <location>
        <begin position="1019"/>
        <end position="1199"/>
    </location>
</feature>
<feature type="domain" description="RRM" evidence="6">
    <location>
        <begin position="416"/>
        <end position="492"/>
    </location>
</feature>
<dbReference type="GO" id="GO:0003723">
    <property type="term" value="F:RNA binding"/>
    <property type="evidence" value="ECO:0007669"/>
    <property type="project" value="UniProtKB-UniRule"/>
</dbReference>
<evidence type="ECO:0000259" key="6">
    <source>
        <dbReference type="PROSITE" id="PS50102"/>
    </source>
</evidence>
<dbReference type="Gene3D" id="3.30.70.330">
    <property type="match status" value="1"/>
</dbReference>
<dbReference type="PROSITE" id="PS51532">
    <property type="entry name" value="PITH"/>
    <property type="match status" value="1"/>
</dbReference>
<dbReference type="GO" id="GO:0000956">
    <property type="term" value="P:nuclear-transcribed mRNA catabolic process"/>
    <property type="evidence" value="ECO:0007669"/>
    <property type="project" value="TreeGrafter"/>
</dbReference>
<feature type="domain" description="RRM" evidence="6">
    <location>
        <begin position="285"/>
        <end position="364"/>
    </location>
</feature>
<comment type="caution">
    <text evidence="8">The sequence shown here is derived from an EMBL/GenBank/DDBJ whole genome shotgun (WGS) entry which is preliminary data.</text>
</comment>
<dbReference type="InterPro" id="IPR035979">
    <property type="entry name" value="RBD_domain_sf"/>
</dbReference>
<feature type="region of interest" description="Disordered" evidence="5">
    <location>
        <begin position="492"/>
        <end position="530"/>
    </location>
</feature>
<dbReference type="SUPFAM" id="SSF54928">
    <property type="entry name" value="RNA-binding domain, RBD"/>
    <property type="match status" value="2"/>
</dbReference>
<dbReference type="GO" id="GO:0005737">
    <property type="term" value="C:cytoplasm"/>
    <property type="evidence" value="ECO:0007669"/>
    <property type="project" value="UniProtKB-ARBA"/>
</dbReference>
<dbReference type="PANTHER" id="PTHR12341:SF71">
    <property type="entry name" value="RRM DOMAIN-CONTAINING PROTEIN"/>
    <property type="match status" value="1"/>
</dbReference>
<protein>
    <submittedName>
        <fullName evidence="8">Uncharacterized protein</fullName>
    </submittedName>
</protein>
<evidence type="ECO:0000259" key="7">
    <source>
        <dbReference type="PROSITE" id="PS51532"/>
    </source>
</evidence>
<keyword evidence="1" id="KW-0540">Nuclease</keyword>
<name>A0AAN7U188_9MYCE</name>
<dbReference type="CDD" id="cd18673">
    <property type="entry name" value="PIN_XRN1-2-like"/>
    <property type="match status" value="1"/>
</dbReference>
<evidence type="ECO:0000256" key="3">
    <source>
        <dbReference type="ARBA" id="ARBA00022839"/>
    </source>
</evidence>
<dbReference type="EMBL" id="JAVFKY010000003">
    <property type="protein sequence ID" value="KAK5579443.1"/>
    <property type="molecule type" value="Genomic_DNA"/>
</dbReference>
<dbReference type="PROSITE" id="PS50102">
    <property type="entry name" value="RRM"/>
    <property type="match status" value="2"/>
</dbReference>
<dbReference type="GO" id="GO:0005634">
    <property type="term" value="C:nucleus"/>
    <property type="evidence" value="ECO:0007669"/>
    <property type="project" value="TreeGrafter"/>
</dbReference>
<dbReference type="InterPro" id="IPR008979">
    <property type="entry name" value="Galactose-bd-like_sf"/>
</dbReference>
<dbReference type="InterPro" id="IPR004859">
    <property type="entry name" value="Xrn1_N"/>
</dbReference>
<keyword evidence="2" id="KW-0378">Hydrolase</keyword>
<dbReference type="SMART" id="SM00360">
    <property type="entry name" value="RRM"/>
    <property type="match status" value="2"/>
</dbReference>
<dbReference type="GO" id="GO:0004534">
    <property type="term" value="F:5'-3' RNA exonuclease activity"/>
    <property type="evidence" value="ECO:0007669"/>
    <property type="project" value="TreeGrafter"/>
</dbReference>
<evidence type="ECO:0000256" key="5">
    <source>
        <dbReference type="SAM" id="MobiDB-lite"/>
    </source>
</evidence>
<dbReference type="Gene3D" id="3.40.50.12390">
    <property type="match status" value="1"/>
</dbReference>
<dbReference type="Pfam" id="PF06201">
    <property type="entry name" value="PITH"/>
    <property type="match status" value="1"/>
</dbReference>
<proteinExistence type="predicted"/>
<evidence type="ECO:0000313" key="8">
    <source>
        <dbReference type="EMBL" id="KAK5579443.1"/>
    </source>
</evidence>
<dbReference type="Gene3D" id="2.60.120.470">
    <property type="entry name" value="PITH domain"/>
    <property type="match status" value="1"/>
</dbReference>
<dbReference type="Proteomes" id="UP001344447">
    <property type="component" value="Unassembled WGS sequence"/>
</dbReference>
<keyword evidence="4" id="KW-0694">RNA-binding</keyword>
<dbReference type="InterPro" id="IPR012677">
    <property type="entry name" value="Nucleotide-bd_a/b_plait_sf"/>
</dbReference>
<dbReference type="PANTHER" id="PTHR12341">
    <property type="entry name" value="5'-&gt;3' EXORIBONUCLEASE"/>
    <property type="match status" value="1"/>
</dbReference>
<dbReference type="Pfam" id="PF03159">
    <property type="entry name" value="XRN_N"/>
    <property type="match status" value="1"/>
</dbReference>
<evidence type="ECO:0000256" key="2">
    <source>
        <dbReference type="ARBA" id="ARBA00022801"/>
    </source>
</evidence>
<dbReference type="InterPro" id="IPR037047">
    <property type="entry name" value="PITH_dom_sf"/>
</dbReference>
<keyword evidence="9" id="KW-1185">Reference proteome</keyword>
<sequence>MGIPSFYRWLIENFPKVLENNLNGEIIFNNLYIDMNGVVHNAIKLDSSSTITKAATTTQTSKDKETVLMLKSELSDEKLKERIFYRLDQMVNNVNPSSLLYIGVDGVPPRAKAIEQRKRRFKSSKESVDVIIKALKSKNQPITRDSIMDQFSKIFDSNAISPATEFIKKVDDWIKEYCKQLSLKRENLTIILSDSTVPGEGEHKIMDYIRQNHPILEKDGVSHCFYGMDADLIFLGLESHLSNFYILRDPISLISCSICKAIDDHSNYECRSAVALKKQFQKKSTSVSVRGIPNQCSENDIKQLFSYYGNIKIQKIEKSNTKNKTLNAYIDFENEDIVNEVSTRGSTFTINNEKVSIHVEYLDDIFKPKNEKGEIIKDEDEEQETLTNEKTNNNNIELSAEEIAKKQEQDEFIPENAVFIVGLDSTVSKFDVITFFEKFGKINTFQLQPSPRFHKQQFAMIKYETQEAAQLACKSTGIEFFGTIITIKRAQLPKPEGTGSSSNSGGGVSGTKTSALTEDEKQAKERVKEKKRMIKDSKIEQLLTKLDPNTPKDVSVFYLGLSSWNVERAFENYLLFDKAGLEHTVLKDNINSDGKKKKILFDYINIDKFRTYLEYYFFEKTEKSKREKINFNRVINDFTVLCFYLGNDFLPHLPSVGIQSGSIELIMSWYRDWIRSSLNDTNSNDDIKYIVNEQSTHLNFENCLPLLESLADWESFLYPDNLEKQVKKDFIKVNKTTTESIIPDFKYDDLLYYRVKFDLIGKPDEEVIKLVDDMCYQYTLGLHWVLRYYVSGCQGWDWYYPYHYAPLAKDLLNYQKRLSKIQDREMVNKQFNFKLSSPLPPLIHLASVLPRNSCSFLPDSMKHIMDGSSPFTDSYRDDYKYDFNGENVAWKAIVLLDFMDIEKFKEYLLPIVTNQLSDEEKIRNTFGNDVKYKNGEIIEISSHKQSTIGSINEKEYTSINNGLTIKDLSYPTRNYFTRSPHPAIDSSYISIPTQQAPTTDHNQLASLSKDQIDFLEWRKSKTGFNQSLEILHSIDFSKSSCFNIDKKQTTQCGGSITSWLGRVLNNEISKDSSIFIQSIDDSQLIINIGFKQPVKLSSINVISSSNRVIDRESVPKIIKIYTNNDQPNIDFSVIQTQTPKCTIEYSSPSELESYSTSKSFTFGNFNQHFKSVNNLTIFIESNFSKNQDKISIVEKIILS</sequence>
<dbReference type="InterPro" id="IPR000504">
    <property type="entry name" value="RRM_dom"/>
</dbReference>
<dbReference type="Pfam" id="PF17846">
    <property type="entry name" value="XRN_M"/>
    <property type="match status" value="2"/>
</dbReference>
<dbReference type="Gene3D" id="1.25.40.1050">
    <property type="match status" value="1"/>
</dbReference>
<evidence type="ECO:0000313" key="9">
    <source>
        <dbReference type="Proteomes" id="UP001344447"/>
    </source>
</evidence>
<accession>A0AAN7U188</accession>
<dbReference type="CDD" id="cd00590">
    <property type="entry name" value="RRM_SF"/>
    <property type="match status" value="1"/>
</dbReference>
<dbReference type="InterPro" id="IPR041412">
    <property type="entry name" value="Xrn1_helical"/>
</dbReference>
<organism evidence="8 9">
    <name type="scientific">Dictyostelium firmibasis</name>
    <dbReference type="NCBI Taxonomy" id="79012"/>
    <lineage>
        <taxon>Eukaryota</taxon>
        <taxon>Amoebozoa</taxon>
        <taxon>Evosea</taxon>
        <taxon>Eumycetozoa</taxon>
        <taxon>Dictyostelia</taxon>
        <taxon>Dictyosteliales</taxon>
        <taxon>Dictyosteliaceae</taxon>
        <taxon>Dictyostelium</taxon>
    </lineage>
</organism>
<keyword evidence="3" id="KW-0269">Exonuclease</keyword>
<gene>
    <name evidence="8" type="ORF">RB653_009126</name>
</gene>
<feature type="compositionally biased region" description="Basic and acidic residues" evidence="5">
    <location>
        <begin position="518"/>
        <end position="530"/>
    </location>
</feature>
<dbReference type="SUPFAM" id="SSF49785">
    <property type="entry name" value="Galactose-binding domain-like"/>
    <property type="match status" value="1"/>
</dbReference>